<comment type="caution">
    <text evidence="2">The sequence shown here is derived from an EMBL/GenBank/DDBJ whole genome shotgun (WGS) entry which is preliminary data.</text>
</comment>
<sequence length="38" mass="4338">MQLPRSQIPGMQEWMEKGTSLREREKEGGNGQNSRSTC</sequence>
<accession>X8IYK2</accession>
<gene>
    <name evidence="2" type="ORF">RSOL_071950</name>
</gene>
<evidence type="ECO:0000313" key="3">
    <source>
        <dbReference type="Proteomes" id="UP000030108"/>
    </source>
</evidence>
<name>X8IYK2_9AGAM</name>
<dbReference type="AlphaFoldDB" id="X8IYK2"/>
<reference evidence="3" key="1">
    <citation type="journal article" date="2014" name="Genome Announc.">
        <title>Draft genome sequence of the plant-pathogenic soil fungus Rhizoctonia solani anastomosis group 3 strain Rhs1AP.</title>
        <authorList>
            <person name="Cubeta M.A."/>
            <person name="Thomas E."/>
            <person name="Dean R.A."/>
            <person name="Jabaji S."/>
            <person name="Neate S.M."/>
            <person name="Tavantzis S."/>
            <person name="Toda T."/>
            <person name="Vilgalys R."/>
            <person name="Bharathan N."/>
            <person name="Fedorova-Abrams N."/>
            <person name="Pakala S.B."/>
            <person name="Pakala S.M."/>
            <person name="Zafar N."/>
            <person name="Joardar V."/>
            <person name="Losada L."/>
            <person name="Nierman W.C."/>
        </authorList>
    </citation>
    <scope>NUCLEOTIDE SEQUENCE [LARGE SCALE GENOMIC DNA]</scope>
    <source>
        <strain evidence="3">AG-3</strain>
    </source>
</reference>
<dbReference type="EMBL" id="JATN01000322">
    <property type="protein sequence ID" value="EUC54757.1"/>
    <property type="molecule type" value="Genomic_DNA"/>
</dbReference>
<proteinExistence type="predicted"/>
<feature type="region of interest" description="Disordered" evidence="1">
    <location>
        <begin position="1"/>
        <end position="38"/>
    </location>
</feature>
<evidence type="ECO:0000313" key="2">
    <source>
        <dbReference type="EMBL" id="EUC54757.1"/>
    </source>
</evidence>
<evidence type="ECO:0000256" key="1">
    <source>
        <dbReference type="SAM" id="MobiDB-lite"/>
    </source>
</evidence>
<organism evidence="2 3">
    <name type="scientific">Rhizoctonia solani AG-3 Rhs1AP</name>
    <dbReference type="NCBI Taxonomy" id="1086054"/>
    <lineage>
        <taxon>Eukaryota</taxon>
        <taxon>Fungi</taxon>
        <taxon>Dikarya</taxon>
        <taxon>Basidiomycota</taxon>
        <taxon>Agaricomycotina</taxon>
        <taxon>Agaricomycetes</taxon>
        <taxon>Cantharellales</taxon>
        <taxon>Ceratobasidiaceae</taxon>
        <taxon>Rhizoctonia</taxon>
    </lineage>
</organism>
<dbReference type="Proteomes" id="UP000030108">
    <property type="component" value="Unassembled WGS sequence"/>
</dbReference>
<feature type="compositionally biased region" description="Basic and acidic residues" evidence="1">
    <location>
        <begin position="14"/>
        <end position="28"/>
    </location>
</feature>
<protein>
    <submittedName>
        <fullName evidence="2">Uncharacterized protein</fullName>
    </submittedName>
</protein>